<dbReference type="Proteomes" id="UP000011083">
    <property type="component" value="Unassembled WGS sequence"/>
</dbReference>
<dbReference type="RefSeq" id="XP_004356645.1">
    <property type="nucleotide sequence ID" value="XM_004356592.1"/>
</dbReference>
<protein>
    <submittedName>
        <fullName evidence="1">Uncharacterized protein</fullName>
    </submittedName>
</protein>
<organism evidence="1 2">
    <name type="scientific">Acanthamoeba castellanii (strain ATCC 30010 / Neff)</name>
    <dbReference type="NCBI Taxonomy" id="1257118"/>
    <lineage>
        <taxon>Eukaryota</taxon>
        <taxon>Amoebozoa</taxon>
        <taxon>Discosea</taxon>
        <taxon>Longamoebia</taxon>
        <taxon>Centramoebida</taxon>
        <taxon>Acanthamoebidae</taxon>
        <taxon>Acanthamoeba</taxon>
    </lineage>
</organism>
<dbReference type="EMBL" id="KB007811">
    <property type="protein sequence ID" value="ELR24745.1"/>
    <property type="molecule type" value="Genomic_DNA"/>
</dbReference>
<reference evidence="1 2" key="1">
    <citation type="journal article" date="2013" name="Genome Biol.">
        <title>Genome of Acanthamoeba castellanii highlights extensive lateral gene transfer and early evolution of tyrosine kinase signaling.</title>
        <authorList>
            <person name="Clarke M."/>
            <person name="Lohan A.J."/>
            <person name="Liu B."/>
            <person name="Lagkouvardos I."/>
            <person name="Roy S."/>
            <person name="Zafar N."/>
            <person name="Bertelli C."/>
            <person name="Schilde C."/>
            <person name="Kianianmomeni A."/>
            <person name="Burglin T.R."/>
            <person name="Frech C."/>
            <person name="Turcotte B."/>
            <person name="Kopec K.O."/>
            <person name="Synnott J.M."/>
            <person name="Choo C."/>
            <person name="Paponov I."/>
            <person name="Finkler A."/>
            <person name="Soon Heng Tan C."/>
            <person name="Hutchins A.P."/>
            <person name="Weinmeier T."/>
            <person name="Rattei T."/>
            <person name="Chu J.S."/>
            <person name="Gimenez G."/>
            <person name="Irimia M."/>
            <person name="Rigden D.J."/>
            <person name="Fitzpatrick D.A."/>
            <person name="Lorenzo-Morales J."/>
            <person name="Bateman A."/>
            <person name="Chiu C.H."/>
            <person name="Tang P."/>
            <person name="Hegemann P."/>
            <person name="Fromm H."/>
            <person name="Raoult D."/>
            <person name="Greub G."/>
            <person name="Miranda-Saavedra D."/>
            <person name="Chen N."/>
            <person name="Nash P."/>
            <person name="Ginger M.L."/>
            <person name="Horn M."/>
            <person name="Schaap P."/>
            <person name="Caler L."/>
            <person name="Loftus B."/>
        </authorList>
    </citation>
    <scope>NUCLEOTIDE SEQUENCE [LARGE SCALE GENOMIC DNA]</scope>
    <source>
        <strain evidence="1 2">Neff</strain>
    </source>
</reference>
<accession>L8HHT2</accession>
<dbReference type="AlphaFoldDB" id="L8HHT2"/>
<name>L8HHT2_ACACF</name>
<keyword evidence="2" id="KW-1185">Reference proteome</keyword>
<dbReference type="KEGG" id="acan:ACA1_174030"/>
<gene>
    <name evidence="1" type="ORF">ACA1_174030</name>
</gene>
<proteinExistence type="predicted"/>
<sequence length="193" mass="21467">MDNFWSSFRSVERGLGTRNRWTYFNMPDPMDAREEQHVLHILAGITTYRIQGANGTEGTEGWFFPNTVIPAVAGVKYVSQVFADSGDQSTVEEEDGEELKTWACDLDWEQPDPFTGDSGASVFGSDDGYCSTQCEVVLFKAKTPSQGRRAIQQFAGDDLHENRFSNIMMACTFASTYYCAALFADVKASKDAD</sequence>
<evidence type="ECO:0000313" key="1">
    <source>
        <dbReference type="EMBL" id="ELR24745.1"/>
    </source>
</evidence>
<evidence type="ECO:0000313" key="2">
    <source>
        <dbReference type="Proteomes" id="UP000011083"/>
    </source>
</evidence>
<dbReference type="GeneID" id="14925770"/>
<dbReference type="VEuPathDB" id="AmoebaDB:ACA1_174030"/>